<gene>
    <name evidence="1" type="ORF">HNY73_019485</name>
</gene>
<name>A0A8T0E512_ARGBR</name>
<evidence type="ECO:0000313" key="2">
    <source>
        <dbReference type="Proteomes" id="UP000807504"/>
    </source>
</evidence>
<comment type="caution">
    <text evidence="1">The sequence shown here is derived from an EMBL/GenBank/DDBJ whole genome shotgun (WGS) entry which is preliminary data.</text>
</comment>
<sequence length="370" mass="44143">MTVYCSRIPENILGMKRTIRTVIDKQIAGNQSDEKEISALIRIEQKEVLRLTACELVYLKENFSSIRFWEHFDLRLLDRYPLKVPIKGSYAEFNSEIIYITSNQHWSEWYPNIPNKDALWRRIQVKIDLTYMEKKEAWKGPMTNSRRIRHYSKLRLSWRYNKESEANSKDVNTSYNTFDQQRPIILCRKRYKRPRSSRPRPERHDKKFQEPKDWKNFTYTWYPDCREAISRTYNELLNSKLLNKPFANDTTIGYGLYSNYGQGIVKAPTQVYAKQVEFAKTFTTKFEITVKTYWSMWTLLKKPVKTGVTFENLSINDNEFYGPFGIMSPYPGLKAAEIRKVYVDADNMILKRKDVHNIEYRIGEFTINRK</sequence>
<dbReference type="Proteomes" id="UP000807504">
    <property type="component" value="Unassembled WGS sequence"/>
</dbReference>
<organism evidence="1 2">
    <name type="scientific">Argiope bruennichi</name>
    <name type="common">Wasp spider</name>
    <name type="synonym">Aranea bruennichi</name>
    <dbReference type="NCBI Taxonomy" id="94029"/>
    <lineage>
        <taxon>Eukaryota</taxon>
        <taxon>Metazoa</taxon>
        <taxon>Ecdysozoa</taxon>
        <taxon>Arthropoda</taxon>
        <taxon>Chelicerata</taxon>
        <taxon>Arachnida</taxon>
        <taxon>Araneae</taxon>
        <taxon>Araneomorphae</taxon>
        <taxon>Entelegynae</taxon>
        <taxon>Araneoidea</taxon>
        <taxon>Araneidae</taxon>
        <taxon>Argiope</taxon>
    </lineage>
</organism>
<evidence type="ECO:0000313" key="1">
    <source>
        <dbReference type="EMBL" id="KAF8766420.1"/>
    </source>
</evidence>
<reference evidence="1" key="2">
    <citation type="submission" date="2020-06" db="EMBL/GenBank/DDBJ databases">
        <authorList>
            <person name="Sheffer M."/>
        </authorList>
    </citation>
    <scope>NUCLEOTIDE SEQUENCE</scope>
</reference>
<keyword evidence="2" id="KW-1185">Reference proteome</keyword>
<reference evidence="1" key="1">
    <citation type="journal article" date="2020" name="bioRxiv">
        <title>Chromosome-level reference genome of the European wasp spider Argiope bruennichi: a resource for studies on range expansion and evolutionary adaptation.</title>
        <authorList>
            <person name="Sheffer M.M."/>
            <person name="Hoppe A."/>
            <person name="Krehenwinkel H."/>
            <person name="Uhl G."/>
            <person name="Kuss A.W."/>
            <person name="Jensen L."/>
            <person name="Jensen C."/>
            <person name="Gillespie R.G."/>
            <person name="Hoff K.J."/>
            <person name="Prost S."/>
        </authorList>
    </citation>
    <scope>NUCLEOTIDE SEQUENCE</scope>
</reference>
<dbReference type="AlphaFoldDB" id="A0A8T0E512"/>
<dbReference type="EMBL" id="JABXBU010002230">
    <property type="protein sequence ID" value="KAF8766420.1"/>
    <property type="molecule type" value="Genomic_DNA"/>
</dbReference>
<proteinExistence type="predicted"/>
<accession>A0A8T0E512</accession>
<protein>
    <submittedName>
        <fullName evidence="1">Replication-associated protein like</fullName>
    </submittedName>
</protein>